<dbReference type="SUPFAM" id="SSF57701">
    <property type="entry name" value="Zn2/Cys6 DNA-binding domain"/>
    <property type="match status" value="1"/>
</dbReference>
<keyword evidence="6" id="KW-0539">Nucleus</keyword>
<keyword evidence="2" id="KW-0862">Zinc</keyword>
<dbReference type="GeneID" id="93577385"/>
<dbReference type="InterPro" id="IPR013087">
    <property type="entry name" value="Znf_C2H2_type"/>
</dbReference>
<keyword evidence="3" id="KW-0805">Transcription regulation</keyword>
<feature type="domain" description="Zn(2)-C6 fungal-type" evidence="9">
    <location>
        <begin position="41"/>
        <end position="71"/>
    </location>
</feature>
<dbReference type="PROSITE" id="PS50157">
    <property type="entry name" value="ZINC_FINGER_C2H2_2"/>
    <property type="match status" value="1"/>
</dbReference>
<dbReference type="PANTHER" id="PTHR47660:SF3">
    <property type="entry name" value="FINGER DOMAIN PROTEIN, PUTATIVE (AFU_ORTHOLOGUE AFUA_4G03310)-RELATED"/>
    <property type="match status" value="1"/>
</dbReference>
<dbReference type="PANTHER" id="PTHR47660">
    <property type="entry name" value="TRANSCRIPTION FACTOR WITH C2H2 AND ZN(2)-CYS(6) DNA BINDING DOMAIN (EUROFUNG)-RELATED-RELATED"/>
    <property type="match status" value="1"/>
</dbReference>
<reference evidence="12" key="1">
    <citation type="journal article" date="2017" name="Genome Biol.">
        <title>Comparative genomics reveals high biological diversity and specific adaptations in the industrially and medically important fungal genus Aspergillus.</title>
        <authorList>
            <person name="de Vries R.P."/>
            <person name="Riley R."/>
            <person name="Wiebenga A."/>
            <person name="Aguilar-Osorio G."/>
            <person name="Amillis S."/>
            <person name="Uchima C.A."/>
            <person name="Anderluh G."/>
            <person name="Asadollahi M."/>
            <person name="Askin M."/>
            <person name="Barry K."/>
            <person name="Battaglia E."/>
            <person name="Bayram O."/>
            <person name="Benocci T."/>
            <person name="Braus-Stromeyer S.A."/>
            <person name="Caldana C."/>
            <person name="Canovas D."/>
            <person name="Cerqueira G.C."/>
            <person name="Chen F."/>
            <person name="Chen W."/>
            <person name="Choi C."/>
            <person name="Clum A."/>
            <person name="Dos Santos R.A."/>
            <person name="Damasio A.R."/>
            <person name="Diallinas G."/>
            <person name="Emri T."/>
            <person name="Fekete E."/>
            <person name="Flipphi M."/>
            <person name="Freyberg S."/>
            <person name="Gallo A."/>
            <person name="Gournas C."/>
            <person name="Habgood R."/>
            <person name="Hainaut M."/>
            <person name="Harispe M.L."/>
            <person name="Henrissat B."/>
            <person name="Hilden K.S."/>
            <person name="Hope R."/>
            <person name="Hossain A."/>
            <person name="Karabika E."/>
            <person name="Karaffa L."/>
            <person name="Karanyi Z."/>
            <person name="Krasevec N."/>
            <person name="Kuo A."/>
            <person name="Kusch H."/>
            <person name="LaButti K."/>
            <person name="Lagendijk E.L."/>
            <person name="Lapidus A."/>
            <person name="Levasseur A."/>
            <person name="Lindquist E."/>
            <person name="Lipzen A."/>
            <person name="Logrieco A.F."/>
            <person name="MacCabe A."/>
            <person name="Maekelae M.R."/>
            <person name="Malavazi I."/>
            <person name="Melin P."/>
            <person name="Meyer V."/>
            <person name="Mielnichuk N."/>
            <person name="Miskei M."/>
            <person name="Molnar A.P."/>
            <person name="Mule G."/>
            <person name="Ngan C.Y."/>
            <person name="Orejas M."/>
            <person name="Orosz E."/>
            <person name="Ouedraogo J.P."/>
            <person name="Overkamp K.M."/>
            <person name="Park H.-S."/>
            <person name="Perrone G."/>
            <person name="Piumi F."/>
            <person name="Punt P.J."/>
            <person name="Ram A.F."/>
            <person name="Ramon A."/>
            <person name="Rauscher S."/>
            <person name="Record E."/>
            <person name="Riano-Pachon D.M."/>
            <person name="Robert V."/>
            <person name="Roehrig J."/>
            <person name="Ruller R."/>
            <person name="Salamov A."/>
            <person name="Salih N.S."/>
            <person name="Samson R.A."/>
            <person name="Sandor E."/>
            <person name="Sanguinetti M."/>
            <person name="Schuetze T."/>
            <person name="Sepcic K."/>
            <person name="Shelest E."/>
            <person name="Sherlock G."/>
            <person name="Sophianopoulou V."/>
            <person name="Squina F.M."/>
            <person name="Sun H."/>
            <person name="Susca A."/>
            <person name="Todd R.B."/>
            <person name="Tsang A."/>
            <person name="Unkles S.E."/>
            <person name="van de Wiele N."/>
            <person name="van Rossen-Uffink D."/>
            <person name="Oliveira J.V."/>
            <person name="Vesth T.C."/>
            <person name="Visser J."/>
            <person name="Yu J.-H."/>
            <person name="Zhou M."/>
            <person name="Andersen M.R."/>
            <person name="Archer D.B."/>
            <person name="Baker S.E."/>
            <person name="Benoit I."/>
            <person name="Brakhage A.A."/>
            <person name="Braus G.H."/>
            <person name="Fischer R."/>
            <person name="Frisvad J.C."/>
            <person name="Goldman G.H."/>
            <person name="Houbraken J."/>
            <person name="Oakley B."/>
            <person name="Pocsi I."/>
            <person name="Scazzocchio C."/>
            <person name="Seiboth B."/>
            <person name="vanKuyk P.A."/>
            <person name="Wortman J."/>
            <person name="Dyer P.S."/>
            <person name="Grigoriev I.V."/>
        </authorList>
    </citation>
    <scope>NUCLEOTIDE SEQUENCE [LARGE SCALE GENOMIC DNA]</scope>
    <source>
        <strain evidence="12">CBS 101740 / IMI 381727 / IBT 21946</strain>
    </source>
</reference>
<dbReference type="EMBL" id="KV878701">
    <property type="protein sequence ID" value="OJJ66094.1"/>
    <property type="molecule type" value="Genomic_DNA"/>
</dbReference>
<feature type="region of interest" description="Disordered" evidence="8">
    <location>
        <begin position="80"/>
        <end position="100"/>
    </location>
</feature>
<name>A0A1L9U331_ASPBC</name>
<evidence type="ECO:0000256" key="7">
    <source>
        <dbReference type="PROSITE-ProRule" id="PRU00042"/>
    </source>
</evidence>
<evidence type="ECO:0000256" key="8">
    <source>
        <dbReference type="SAM" id="MobiDB-lite"/>
    </source>
</evidence>
<sequence>MDPLNNTCCFVCYKVFSRRDSLIRHMPIHERRHMLRPRRKACLRCTRMKLKCLRERPSCSSCTKRRAECRYDNSQASEDRLDNSVSLEDARHQVSSGTPRERHISFLETAEGPTVTTPLPTPLSAPVGDMEMPDPPAGNISVVPPAADVGYAALTGALPVTEIDWILAGLGPQHFLSNAPGQNDVQLDDPIIEYHQPASMITPRTDIVPWGGRSEDIPINELSLAGLDRLLGLPTPRRAPRHSGSRWPSGWPIDWLDGHVEIPTLPSLEENEDN</sequence>
<keyword evidence="7" id="KW-0863">Zinc-finger</keyword>
<feature type="domain" description="C2H2-type" evidence="10">
    <location>
        <begin position="7"/>
        <end position="34"/>
    </location>
</feature>
<dbReference type="GO" id="GO:0003677">
    <property type="term" value="F:DNA binding"/>
    <property type="evidence" value="ECO:0007669"/>
    <property type="project" value="UniProtKB-KW"/>
</dbReference>
<evidence type="ECO:0008006" key="13">
    <source>
        <dbReference type="Google" id="ProtNLM"/>
    </source>
</evidence>
<evidence type="ECO:0000313" key="12">
    <source>
        <dbReference type="Proteomes" id="UP000184499"/>
    </source>
</evidence>
<gene>
    <name evidence="11" type="ORF">ASPBRDRAFT_429398</name>
</gene>
<dbReference type="CDD" id="cd00067">
    <property type="entry name" value="GAL4"/>
    <property type="match status" value="1"/>
</dbReference>
<keyword evidence="5" id="KW-0804">Transcription</keyword>
<evidence type="ECO:0000313" key="11">
    <source>
        <dbReference type="EMBL" id="OJJ66094.1"/>
    </source>
</evidence>
<evidence type="ECO:0000256" key="2">
    <source>
        <dbReference type="ARBA" id="ARBA00022833"/>
    </source>
</evidence>
<dbReference type="InterPro" id="IPR001138">
    <property type="entry name" value="Zn2Cys6_DnaBD"/>
</dbReference>
<dbReference type="Proteomes" id="UP000184499">
    <property type="component" value="Unassembled WGS sequence"/>
</dbReference>
<dbReference type="GO" id="GO:0008270">
    <property type="term" value="F:zinc ion binding"/>
    <property type="evidence" value="ECO:0007669"/>
    <property type="project" value="UniProtKB-KW"/>
</dbReference>
<dbReference type="VEuPathDB" id="FungiDB:ASPBRDRAFT_429398"/>
<dbReference type="OrthoDB" id="2740448at2759"/>
<dbReference type="GO" id="GO:0009893">
    <property type="term" value="P:positive regulation of metabolic process"/>
    <property type="evidence" value="ECO:0007669"/>
    <property type="project" value="UniProtKB-ARBA"/>
</dbReference>
<dbReference type="Gene3D" id="4.10.240.10">
    <property type="entry name" value="Zn(2)-C6 fungal-type DNA-binding domain"/>
    <property type="match status" value="1"/>
</dbReference>
<keyword evidence="12" id="KW-1185">Reference proteome</keyword>
<dbReference type="PROSITE" id="PS00028">
    <property type="entry name" value="ZINC_FINGER_C2H2_1"/>
    <property type="match status" value="1"/>
</dbReference>
<dbReference type="Pfam" id="PF00172">
    <property type="entry name" value="Zn_clus"/>
    <property type="match status" value="1"/>
</dbReference>
<dbReference type="PRINTS" id="PR00755">
    <property type="entry name" value="AFLATOXINBRP"/>
</dbReference>
<feature type="compositionally biased region" description="Basic and acidic residues" evidence="8">
    <location>
        <begin position="80"/>
        <end position="92"/>
    </location>
</feature>
<dbReference type="AlphaFoldDB" id="A0A1L9U331"/>
<keyword evidence="1" id="KW-0479">Metal-binding</keyword>
<proteinExistence type="predicted"/>
<dbReference type="RefSeq" id="XP_067473344.1">
    <property type="nucleotide sequence ID" value="XM_067624897.1"/>
</dbReference>
<evidence type="ECO:0000256" key="3">
    <source>
        <dbReference type="ARBA" id="ARBA00023015"/>
    </source>
</evidence>
<keyword evidence="4" id="KW-0238">DNA-binding</keyword>
<evidence type="ECO:0000256" key="6">
    <source>
        <dbReference type="ARBA" id="ARBA00023242"/>
    </source>
</evidence>
<evidence type="ECO:0000259" key="9">
    <source>
        <dbReference type="PROSITE" id="PS50048"/>
    </source>
</evidence>
<accession>A0A1L9U331</accession>
<dbReference type="PROSITE" id="PS50048">
    <property type="entry name" value="ZN2_CY6_FUNGAL_2"/>
    <property type="match status" value="1"/>
</dbReference>
<dbReference type="PROSITE" id="PS00463">
    <property type="entry name" value="ZN2_CY6_FUNGAL_1"/>
    <property type="match status" value="1"/>
</dbReference>
<organism evidence="11 12">
    <name type="scientific">Aspergillus brasiliensis (strain CBS 101740 / IMI 381727 / IBT 21946)</name>
    <dbReference type="NCBI Taxonomy" id="767769"/>
    <lineage>
        <taxon>Eukaryota</taxon>
        <taxon>Fungi</taxon>
        <taxon>Dikarya</taxon>
        <taxon>Ascomycota</taxon>
        <taxon>Pezizomycotina</taxon>
        <taxon>Eurotiomycetes</taxon>
        <taxon>Eurotiomycetidae</taxon>
        <taxon>Eurotiales</taxon>
        <taxon>Aspergillaceae</taxon>
        <taxon>Aspergillus</taxon>
        <taxon>Aspergillus subgen. Circumdati</taxon>
    </lineage>
</organism>
<dbReference type="GO" id="GO:0000981">
    <property type="term" value="F:DNA-binding transcription factor activity, RNA polymerase II-specific"/>
    <property type="evidence" value="ECO:0007669"/>
    <property type="project" value="InterPro"/>
</dbReference>
<evidence type="ECO:0000256" key="5">
    <source>
        <dbReference type="ARBA" id="ARBA00023163"/>
    </source>
</evidence>
<dbReference type="InterPro" id="IPR036864">
    <property type="entry name" value="Zn2-C6_fun-type_DNA-bd_sf"/>
</dbReference>
<protein>
    <recommendedName>
        <fullName evidence="13">Zn(2)-C6 fungal-type domain-containing protein</fullName>
    </recommendedName>
</protein>
<dbReference type="SMART" id="SM00066">
    <property type="entry name" value="GAL4"/>
    <property type="match status" value="1"/>
</dbReference>
<evidence type="ECO:0000256" key="4">
    <source>
        <dbReference type="ARBA" id="ARBA00023125"/>
    </source>
</evidence>
<evidence type="ECO:0000259" key="10">
    <source>
        <dbReference type="PROSITE" id="PS50157"/>
    </source>
</evidence>
<evidence type="ECO:0000256" key="1">
    <source>
        <dbReference type="ARBA" id="ARBA00022723"/>
    </source>
</evidence>